<evidence type="ECO:0000313" key="3">
    <source>
        <dbReference type="Proteomes" id="UP000189818"/>
    </source>
</evidence>
<dbReference type="STRING" id="439228.SAMN06295920_11359"/>
<keyword evidence="3" id="KW-1185">Reference proteome</keyword>
<dbReference type="InterPro" id="IPR050378">
    <property type="entry name" value="Metallo-dep_Hydrolases_sf"/>
</dbReference>
<evidence type="ECO:0000259" key="1">
    <source>
        <dbReference type="Pfam" id="PF07969"/>
    </source>
</evidence>
<feature type="domain" description="Amidohydrolase 3" evidence="1">
    <location>
        <begin position="48"/>
        <end position="557"/>
    </location>
</feature>
<dbReference type="AlphaFoldDB" id="A0A1T5GB03"/>
<dbReference type="Gene3D" id="3.20.20.140">
    <property type="entry name" value="Metal-dependent hydrolases"/>
    <property type="match status" value="2"/>
</dbReference>
<organism evidence="2 3">
    <name type="scientific">Rhizorhabdus histidinilytica</name>
    <dbReference type="NCBI Taxonomy" id="439228"/>
    <lineage>
        <taxon>Bacteria</taxon>
        <taxon>Pseudomonadati</taxon>
        <taxon>Pseudomonadota</taxon>
        <taxon>Alphaproteobacteria</taxon>
        <taxon>Sphingomonadales</taxon>
        <taxon>Sphingomonadaceae</taxon>
        <taxon>Rhizorhabdus</taxon>
    </lineage>
</organism>
<dbReference type="InterPro" id="IPR011059">
    <property type="entry name" value="Metal-dep_hydrolase_composite"/>
</dbReference>
<accession>A0A1T5GB03</accession>
<dbReference type="InterPro" id="IPR013108">
    <property type="entry name" value="Amidohydro_3"/>
</dbReference>
<protein>
    <submittedName>
        <fullName evidence="2">N-acyl-D-aspartate/D-glutamate deacylase</fullName>
    </submittedName>
</protein>
<dbReference type="Proteomes" id="UP000189818">
    <property type="component" value="Unassembled WGS sequence"/>
</dbReference>
<gene>
    <name evidence="2" type="ORF">SAMN06295920_11359</name>
</gene>
<dbReference type="RefSeq" id="WP_079650407.1">
    <property type="nucleotide sequence ID" value="NZ_FUYM01000013.1"/>
</dbReference>
<dbReference type="OrthoDB" id="9766983at2"/>
<dbReference type="PANTHER" id="PTHR11647">
    <property type="entry name" value="HYDRANTOINASE/DIHYDROPYRIMIDINASE FAMILY MEMBER"/>
    <property type="match status" value="1"/>
</dbReference>
<dbReference type="SUPFAM" id="SSF51338">
    <property type="entry name" value="Composite domain of metallo-dependent hydrolases"/>
    <property type="match status" value="1"/>
</dbReference>
<dbReference type="CDD" id="cd01297">
    <property type="entry name" value="D-aminoacylase"/>
    <property type="match status" value="1"/>
</dbReference>
<dbReference type="GO" id="GO:0016812">
    <property type="term" value="F:hydrolase activity, acting on carbon-nitrogen (but not peptide) bonds, in cyclic amides"/>
    <property type="evidence" value="ECO:0007669"/>
    <property type="project" value="TreeGrafter"/>
</dbReference>
<dbReference type="SUPFAM" id="SSF51556">
    <property type="entry name" value="Metallo-dependent hydrolases"/>
    <property type="match status" value="1"/>
</dbReference>
<dbReference type="EMBL" id="FUYM01000013">
    <property type="protein sequence ID" value="SKC05598.1"/>
    <property type="molecule type" value="Genomic_DNA"/>
</dbReference>
<proteinExistence type="predicted"/>
<dbReference type="GO" id="GO:0005829">
    <property type="term" value="C:cytosol"/>
    <property type="evidence" value="ECO:0007669"/>
    <property type="project" value="TreeGrafter"/>
</dbReference>
<evidence type="ECO:0000313" key="2">
    <source>
        <dbReference type="EMBL" id="SKC05598.1"/>
    </source>
</evidence>
<dbReference type="InterPro" id="IPR032466">
    <property type="entry name" value="Metal_Hydrolase"/>
</dbReference>
<sequence length="580" mass="63132">MSQQSSPDLVIRNGLVADGLGAPLRRADVAISGDRIVAVGEVEARGAEEIDAGGALVTPGFVDVHTHYDGQAVWAQRFSPSSAHGVTTVVMGNCGVGFAPCRPEDHKVLVSVMEGVEDVPEIVMTTGLDWSWETFPQFLDTLEQRPHDIDFGVYLPHSPLRVYVMGDRGVRREEAQEADLERMREITREAMRAGALGFATSSVPAHRTGQGEFIPSFQSAEAEYLAIAGAMTDTGRGVFQMVLDQRNPADADRFVPMLERISDKTGRTVTFTLTQMMDGPPDAYRSVLAAVSEANRKDGVEIRPQVFPRPMGMLLGIDLTLNPFSLCPSYEPLLKMSVADRVAALRDPDLRARLLVEQPADPKNPLFVIARDWKRLYPFRTPADYEPPKSASIAALAEQTGVSPEDIAYDLLLENDGAGMILAAITNYAEATLDAVFEMITHEDTVVALGDGGAHYGLICDASFPTFMLTHWARDRGSQKIELSEAVEALTSRPARLVGLEDRGVIAPGYKADINIIDLDRLQLRMPHIDRDLPGGGRRLNQGAVGYRATLVSGKVIQRDGVPTDALPGRLIRGPQPLMA</sequence>
<dbReference type="PANTHER" id="PTHR11647:SF1">
    <property type="entry name" value="COLLAPSIN RESPONSE MEDIATOR PROTEIN"/>
    <property type="match status" value="1"/>
</dbReference>
<dbReference type="Pfam" id="PF07969">
    <property type="entry name" value="Amidohydro_3"/>
    <property type="match status" value="1"/>
</dbReference>
<name>A0A1T5GB03_9SPHN</name>
<reference evidence="3" key="1">
    <citation type="submission" date="2017-02" db="EMBL/GenBank/DDBJ databases">
        <authorList>
            <person name="Varghese N."/>
            <person name="Submissions S."/>
        </authorList>
    </citation>
    <scope>NUCLEOTIDE SEQUENCE [LARGE SCALE GENOMIC DNA]</scope>
    <source>
        <strain evidence="3">UM2</strain>
    </source>
</reference>